<name>A0A3M8SER2_9ACTN</name>
<dbReference type="Proteomes" id="UP000275401">
    <property type="component" value="Unassembled WGS sequence"/>
</dbReference>
<gene>
    <name evidence="2" type="ORF">EEJ42_49135</name>
</gene>
<keyword evidence="3" id="KW-1185">Reference proteome</keyword>
<feature type="transmembrane region" description="Helical" evidence="1">
    <location>
        <begin position="81"/>
        <end position="102"/>
    </location>
</feature>
<evidence type="ECO:0000256" key="1">
    <source>
        <dbReference type="SAM" id="Phobius"/>
    </source>
</evidence>
<organism evidence="2 3">
    <name type="scientific">Streptomyces botrytidirepellens</name>
    <dbReference type="NCBI Taxonomy" id="2486417"/>
    <lineage>
        <taxon>Bacteria</taxon>
        <taxon>Bacillati</taxon>
        <taxon>Actinomycetota</taxon>
        <taxon>Actinomycetes</taxon>
        <taxon>Kitasatosporales</taxon>
        <taxon>Streptomycetaceae</taxon>
        <taxon>Streptomyces</taxon>
    </lineage>
</organism>
<reference evidence="2 3" key="1">
    <citation type="submission" date="2018-11" db="EMBL/GenBank/DDBJ databases">
        <title>The Potential of Streptomyces as Biocontrol Agents against the Tomato grey mould, Botrytis cinerea (Gray mold) Frontiers in Microbiology.</title>
        <authorList>
            <person name="Li D."/>
        </authorList>
    </citation>
    <scope>NUCLEOTIDE SEQUENCE [LARGE SCALE GENOMIC DNA]</scope>
    <source>
        <strain evidence="2 3">NEAU-LD23</strain>
    </source>
</reference>
<accession>A0A3M8SER2</accession>
<evidence type="ECO:0000313" key="3">
    <source>
        <dbReference type="Proteomes" id="UP000275401"/>
    </source>
</evidence>
<protein>
    <submittedName>
        <fullName evidence="2">Uncharacterized protein</fullName>
    </submittedName>
</protein>
<keyword evidence="1" id="KW-0472">Membrane</keyword>
<proteinExistence type="predicted"/>
<evidence type="ECO:0000313" key="2">
    <source>
        <dbReference type="EMBL" id="RNF78166.1"/>
    </source>
</evidence>
<dbReference type="AlphaFoldDB" id="A0A3M8SER2"/>
<keyword evidence="1" id="KW-1133">Transmembrane helix</keyword>
<keyword evidence="1" id="KW-0812">Transmembrane</keyword>
<sequence length="254" mass="25770">MQYVCGMGPAAPSPQSVPSCLRSARGVRVMRVKPLIKNANPVPDAAHEGLSARAADELAALVGPGGAAAPAPARRSPRRSFLMAAVAGGAAVAIGGVTFFSLQDDPANPSTDPASPGGGAMADEPYFGSTARLEGAATVIVRARLGAGREETVDDIPTTVATANVMATAKGEPSGDAIQVSYTTPGSGPETADLTAGKEYVLLLEKGDDGSFFLVNTTQGWYTVDDGTAVPARDNDVALSPGVRKALRLAPPSR</sequence>
<comment type="caution">
    <text evidence="2">The sequence shown here is derived from an EMBL/GenBank/DDBJ whole genome shotgun (WGS) entry which is preliminary data.</text>
</comment>
<dbReference type="EMBL" id="RIBZ01000882">
    <property type="protein sequence ID" value="RNF78166.1"/>
    <property type="molecule type" value="Genomic_DNA"/>
</dbReference>